<evidence type="ECO:0000313" key="1">
    <source>
        <dbReference type="EMBL" id="RMX54208.1"/>
    </source>
</evidence>
<protein>
    <submittedName>
        <fullName evidence="1">Uncharacterized protein</fullName>
    </submittedName>
</protein>
<evidence type="ECO:0000313" key="2">
    <source>
        <dbReference type="Proteomes" id="UP000275408"/>
    </source>
</evidence>
<gene>
    <name evidence="1" type="ORF">pdam_00013634</name>
</gene>
<dbReference type="Proteomes" id="UP000275408">
    <property type="component" value="Unassembled WGS sequence"/>
</dbReference>
<dbReference type="EMBL" id="RCHS01001299">
    <property type="protein sequence ID" value="RMX54208.1"/>
    <property type="molecule type" value="Genomic_DNA"/>
</dbReference>
<keyword evidence="2" id="KW-1185">Reference proteome</keyword>
<organism evidence="1 2">
    <name type="scientific">Pocillopora damicornis</name>
    <name type="common">Cauliflower coral</name>
    <name type="synonym">Millepora damicornis</name>
    <dbReference type="NCBI Taxonomy" id="46731"/>
    <lineage>
        <taxon>Eukaryota</taxon>
        <taxon>Metazoa</taxon>
        <taxon>Cnidaria</taxon>
        <taxon>Anthozoa</taxon>
        <taxon>Hexacorallia</taxon>
        <taxon>Scleractinia</taxon>
        <taxon>Astrocoeniina</taxon>
        <taxon>Pocilloporidae</taxon>
        <taxon>Pocillopora</taxon>
    </lineage>
</organism>
<dbReference type="AlphaFoldDB" id="A0A3M6ULH0"/>
<proteinExistence type="predicted"/>
<accession>A0A3M6ULH0</accession>
<name>A0A3M6ULH0_POCDA</name>
<reference evidence="1 2" key="1">
    <citation type="journal article" date="2018" name="Sci. Rep.">
        <title>Comparative analysis of the Pocillopora damicornis genome highlights role of immune system in coral evolution.</title>
        <authorList>
            <person name="Cunning R."/>
            <person name="Bay R.A."/>
            <person name="Gillette P."/>
            <person name="Baker A.C."/>
            <person name="Traylor-Knowles N."/>
        </authorList>
    </citation>
    <scope>NUCLEOTIDE SEQUENCE [LARGE SCALE GENOMIC DNA]</scope>
    <source>
        <strain evidence="1">RSMAS</strain>
        <tissue evidence="1">Whole animal</tissue>
    </source>
</reference>
<sequence length="104" mass="11590">MLVVERSLVFLYTAIHTMMLPPRDIIFSAIIKPDSTMVKATLRNVDETNACPKLVSNGLVSNETSWAAGGAFDTPVMLHMTNFLPSVPHSQTLAQIFYTIHKER</sequence>
<comment type="caution">
    <text evidence="1">The sequence shown here is derived from an EMBL/GenBank/DDBJ whole genome shotgun (WGS) entry which is preliminary data.</text>
</comment>